<evidence type="ECO:0000259" key="5">
    <source>
        <dbReference type="PROSITE" id="PS50893"/>
    </source>
</evidence>
<dbReference type="CDD" id="cd03216">
    <property type="entry name" value="ABC_Carb_Monos_I"/>
    <property type="match status" value="1"/>
</dbReference>
<dbReference type="Gene3D" id="3.40.50.300">
    <property type="entry name" value="P-loop containing nucleotide triphosphate hydrolases"/>
    <property type="match status" value="2"/>
</dbReference>
<dbReference type="GO" id="GO:0005524">
    <property type="term" value="F:ATP binding"/>
    <property type="evidence" value="ECO:0007669"/>
    <property type="project" value="UniProtKB-KW"/>
</dbReference>
<dbReference type="PANTHER" id="PTHR43790:SF9">
    <property type="entry name" value="GALACTOFURANOSE TRANSPORTER ATP-BINDING PROTEIN YTFR"/>
    <property type="match status" value="1"/>
</dbReference>
<dbReference type="CDD" id="cd03215">
    <property type="entry name" value="ABC_Carb_Monos_II"/>
    <property type="match status" value="1"/>
</dbReference>
<accession>A0ABY4FNR9</accession>
<keyword evidence="4 6" id="KW-0067">ATP-binding</keyword>
<organism evidence="6 7">
    <name type="scientific">Leucobacter allii</name>
    <dbReference type="NCBI Taxonomy" id="2932247"/>
    <lineage>
        <taxon>Bacteria</taxon>
        <taxon>Bacillati</taxon>
        <taxon>Actinomycetota</taxon>
        <taxon>Actinomycetes</taxon>
        <taxon>Micrococcales</taxon>
        <taxon>Microbacteriaceae</taxon>
        <taxon>Leucobacter</taxon>
    </lineage>
</organism>
<gene>
    <name evidence="6" type="ORF">MUN78_03235</name>
</gene>
<evidence type="ECO:0000313" key="7">
    <source>
        <dbReference type="Proteomes" id="UP000831786"/>
    </source>
</evidence>
<dbReference type="PANTHER" id="PTHR43790">
    <property type="entry name" value="CARBOHYDRATE TRANSPORT ATP-BINDING PROTEIN MG119-RELATED"/>
    <property type="match status" value="1"/>
</dbReference>
<name>A0ABY4FNR9_9MICO</name>
<keyword evidence="7" id="KW-1185">Reference proteome</keyword>
<dbReference type="InterPro" id="IPR050107">
    <property type="entry name" value="ABC_carbohydrate_import_ATPase"/>
</dbReference>
<dbReference type="EMBL" id="CP095045">
    <property type="protein sequence ID" value="UOQ57864.1"/>
    <property type="molecule type" value="Genomic_DNA"/>
</dbReference>
<reference evidence="6 7" key="1">
    <citation type="submission" date="2022-04" db="EMBL/GenBank/DDBJ databases">
        <title>Leucobacter sp. isolated from rhizosphere of garlic.</title>
        <authorList>
            <person name="Won M."/>
            <person name="Lee C.-M."/>
            <person name="Woen H.-Y."/>
            <person name="Kwon S.-W."/>
        </authorList>
    </citation>
    <scope>NUCLEOTIDE SEQUENCE [LARGE SCALE GENOMIC DNA]</scope>
    <source>
        <strain evidence="6 7">H21R-40</strain>
    </source>
</reference>
<dbReference type="SUPFAM" id="SSF52540">
    <property type="entry name" value="P-loop containing nucleoside triphosphate hydrolases"/>
    <property type="match status" value="2"/>
</dbReference>
<sequence length="518" mass="54435">MTQQDHPQRVDGAPGSGGQIVFEARAVSRSYPGVQALDGVTLSGHGGKVLAICGANGAGKSTLAKILAGIETPSSGSVRVVGADVEIDSPASAFDAGVLLMHQEPVLIDTFTIEENVMLRGLSGADGNRAWRTVQKPDRAKVREALAAVGMEDVPLTCLAGSLGPGQRQMLALSRAVIQPHRVLLLDETTASSTEEHFKDVQALVEREKAAGVAVVFVSHRMPEVFALADDIAVLRGGRLIDVVDARETDQDEVLSLMIGEAVAALEPPRYEPPEGAPPLVEVSGWNAGSARDISFEIGAGEVLGIYGLVGSGRSSVARSLSGHQPSSGGAMRLGGATLRPDSVKRALRAGIVYVPEDRKKEGFIPDFSNGQNLTLATLGKNSRGGVLSPSRERARVRELIAKYQVKGGGATLTRSLSGGNQQKVCIAKWMETEPDLVVLDEPTKGIDVGARMNIYEIIRDLAAQGKSVLVITSEAEEALMLCNRVAVLRDGALVAEYSTADATTDDLIRASLGGETA</sequence>
<keyword evidence="2" id="KW-0677">Repeat</keyword>
<dbReference type="PROSITE" id="PS00211">
    <property type="entry name" value="ABC_TRANSPORTER_1"/>
    <property type="match status" value="1"/>
</dbReference>
<dbReference type="Proteomes" id="UP000831786">
    <property type="component" value="Chromosome"/>
</dbReference>
<dbReference type="RefSeq" id="WP_244728771.1">
    <property type="nucleotide sequence ID" value="NZ_CP095045.1"/>
</dbReference>
<evidence type="ECO:0000256" key="1">
    <source>
        <dbReference type="ARBA" id="ARBA00022448"/>
    </source>
</evidence>
<protein>
    <submittedName>
        <fullName evidence="6">Sugar ABC transporter ATP-binding protein</fullName>
    </submittedName>
</protein>
<feature type="domain" description="ABC transporter" evidence="5">
    <location>
        <begin position="22"/>
        <end position="262"/>
    </location>
</feature>
<evidence type="ECO:0000256" key="2">
    <source>
        <dbReference type="ARBA" id="ARBA00022737"/>
    </source>
</evidence>
<dbReference type="InterPro" id="IPR017871">
    <property type="entry name" value="ABC_transporter-like_CS"/>
</dbReference>
<keyword evidence="1" id="KW-0813">Transport</keyword>
<dbReference type="PROSITE" id="PS50893">
    <property type="entry name" value="ABC_TRANSPORTER_2"/>
    <property type="match status" value="2"/>
</dbReference>
<proteinExistence type="predicted"/>
<keyword evidence="3" id="KW-0547">Nucleotide-binding</keyword>
<evidence type="ECO:0000313" key="6">
    <source>
        <dbReference type="EMBL" id="UOQ57864.1"/>
    </source>
</evidence>
<evidence type="ECO:0000256" key="4">
    <source>
        <dbReference type="ARBA" id="ARBA00022840"/>
    </source>
</evidence>
<dbReference type="Pfam" id="PF00005">
    <property type="entry name" value="ABC_tran"/>
    <property type="match status" value="2"/>
</dbReference>
<dbReference type="SMART" id="SM00382">
    <property type="entry name" value="AAA"/>
    <property type="match status" value="2"/>
</dbReference>
<feature type="domain" description="ABC transporter" evidence="5">
    <location>
        <begin position="275"/>
        <end position="516"/>
    </location>
</feature>
<dbReference type="InterPro" id="IPR003593">
    <property type="entry name" value="AAA+_ATPase"/>
</dbReference>
<dbReference type="InterPro" id="IPR027417">
    <property type="entry name" value="P-loop_NTPase"/>
</dbReference>
<evidence type="ECO:0000256" key="3">
    <source>
        <dbReference type="ARBA" id="ARBA00022741"/>
    </source>
</evidence>
<dbReference type="InterPro" id="IPR003439">
    <property type="entry name" value="ABC_transporter-like_ATP-bd"/>
</dbReference>